<dbReference type="SUPFAM" id="SSF52540">
    <property type="entry name" value="P-loop containing nucleoside triphosphate hydrolases"/>
    <property type="match status" value="1"/>
</dbReference>
<evidence type="ECO:0000256" key="2">
    <source>
        <dbReference type="ARBA" id="ARBA00022448"/>
    </source>
</evidence>
<dbReference type="GO" id="GO:0140359">
    <property type="term" value="F:ABC-type transporter activity"/>
    <property type="evidence" value="ECO:0007669"/>
    <property type="project" value="InterPro"/>
</dbReference>
<keyword evidence="3" id="KW-1003">Cell membrane</keyword>
<evidence type="ECO:0000256" key="8">
    <source>
        <dbReference type="ARBA" id="ARBA00022967"/>
    </source>
</evidence>
<comment type="similarity">
    <text evidence="1">Belongs to the ABC transporter superfamily.</text>
</comment>
<dbReference type="Proteomes" id="UP000187344">
    <property type="component" value="Unassembled WGS sequence"/>
</dbReference>
<dbReference type="RefSeq" id="WP_075869463.1">
    <property type="nucleotide sequence ID" value="NZ_CALYQA010000002.1"/>
</dbReference>
<dbReference type="GO" id="GO:0016020">
    <property type="term" value="C:membrane"/>
    <property type="evidence" value="ECO:0007669"/>
    <property type="project" value="InterPro"/>
</dbReference>
<dbReference type="InterPro" id="IPR011868">
    <property type="entry name" value="ModC_ABC_ATP-bd"/>
</dbReference>
<dbReference type="Pfam" id="PF03459">
    <property type="entry name" value="TOBE"/>
    <property type="match status" value="1"/>
</dbReference>
<dbReference type="NCBIfam" id="TIGR02142">
    <property type="entry name" value="modC_ABC"/>
    <property type="match status" value="1"/>
</dbReference>
<keyword evidence="8" id="KW-1278">Translocase</keyword>
<reference evidence="13 14" key="1">
    <citation type="submission" date="2016-12" db="EMBL/GenBank/DDBJ databases">
        <title>Comparative genomics of Bartonella apis.</title>
        <authorList>
            <person name="Engel P."/>
        </authorList>
    </citation>
    <scope>NUCLEOTIDE SEQUENCE [LARGE SCALE GENOMIC DNA]</scope>
    <source>
        <strain evidence="13 14">PEB0149</strain>
    </source>
</reference>
<dbReference type="EC" id="3.6.3.29" evidence="13"/>
<protein>
    <submittedName>
        <fullName evidence="13">Molybdate transport system ATP-binding protein</fullName>
        <ecNumber evidence="13">3.6.3.29</ecNumber>
    </submittedName>
</protein>
<evidence type="ECO:0000256" key="4">
    <source>
        <dbReference type="ARBA" id="ARBA00022505"/>
    </source>
</evidence>
<evidence type="ECO:0000256" key="6">
    <source>
        <dbReference type="ARBA" id="ARBA00022741"/>
    </source>
</evidence>
<dbReference type="InterPro" id="IPR003439">
    <property type="entry name" value="ABC_transporter-like_ATP-bd"/>
</dbReference>
<feature type="domain" description="ABC transporter" evidence="11">
    <location>
        <begin position="2"/>
        <end position="232"/>
    </location>
</feature>
<evidence type="ECO:0000256" key="10">
    <source>
        <dbReference type="PROSITE-ProRule" id="PRU01213"/>
    </source>
</evidence>
<dbReference type="InterPro" id="IPR005116">
    <property type="entry name" value="Transp-assoc_OB_typ1"/>
</dbReference>
<dbReference type="EMBL" id="LXYT01000001">
    <property type="protein sequence ID" value="OLY44315.1"/>
    <property type="molecule type" value="Genomic_DNA"/>
</dbReference>
<evidence type="ECO:0000256" key="7">
    <source>
        <dbReference type="ARBA" id="ARBA00022840"/>
    </source>
</evidence>
<keyword evidence="4 10" id="KW-0500">Molybdenum</keyword>
<dbReference type="PROSITE" id="PS51866">
    <property type="entry name" value="MOP"/>
    <property type="match status" value="1"/>
</dbReference>
<evidence type="ECO:0000256" key="3">
    <source>
        <dbReference type="ARBA" id="ARBA00022475"/>
    </source>
</evidence>
<evidence type="ECO:0000256" key="1">
    <source>
        <dbReference type="ARBA" id="ARBA00005417"/>
    </source>
</evidence>
<evidence type="ECO:0000259" key="11">
    <source>
        <dbReference type="PROSITE" id="PS50893"/>
    </source>
</evidence>
<dbReference type="InterPro" id="IPR050334">
    <property type="entry name" value="Molybdenum_import_ModC"/>
</dbReference>
<dbReference type="AlphaFoldDB" id="A0A1R0FBH0"/>
<keyword evidence="5" id="KW-0997">Cell inner membrane</keyword>
<sequence length="363" mass="39953">MSETISVDLKGTLGNFTLDCTFHAPLRGVIALYGPSGCGKTSVLRGIAGLNRLSGKVEIGSECWQNETGFVPVYKRPLGYVFQEASLFPHLSVRKNLTFAMAKGENNLSPTFDEVVEFLNIAHLIDRAPHNLSGGERQRVAIGRALLSHPKILLMDEPISALDKRSRDEILPFLIGLRDRLSMPIIYITHDIYEVERLADTLVLMDSGKVIASGSLREIEANPDLPLANTREAAVNLDGYVKSYNEHTGLVEVDVPGGTFIAPSAPLVRGKKMRIRIAANDVSLAVEKPLKSSILNVMPARILTMREQGYFEVLVKLELGDNGKGAHFLSRLTRHSWQILGLREGMDVYTQIKGVALIDQQEG</sequence>
<dbReference type="SMART" id="SM00382">
    <property type="entry name" value="AAA"/>
    <property type="match status" value="1"/>
</dbReference>
<dbReference type="InterPro" id="IPR004606">
    <property type="entry name" value="Mop_domain"/>
</dbReference>
<keyword evidence="13" id="KW-0378">Hydrolase</keyword>
<dbReference type="GO" id="GO:0016887">
    <property type="term" value="F:ATP hydrolysis activity"/>
    <property type="evidence" value="ECO:0007669"/>
    <property type="project" value="InterPro"/>
</dbReference>
<dbReference type="SUPFAM" id="SSF50331">
    <property type="entry name" value="MOP-like"/>
    <property type="match status" value="1"/>
</dbReference>
<dbReference type="InterPro" id="IPR027417">
    <property type="entry name" value="P-loop_NTPase"/>
</dbReference>
<dbReference type="Pfam" id="PF00005">
    <property type="entry name" value="ABC_tran"/>
    <property type="match status" value="1"/>
</dbReference>
<evidence type="ECO:0000256" key="5">
    <source>
        <dbReference type="ARBA" id="ARBA00022519"/>
    </source>
</evidence>
<feature type="domain" description="Mop" evidence="12">
    <location>
        <begin position="291"/>
        <end position="361"/>
    </location>
</feature>
<dbReference type="PANTHER" id="PTHR43514">
    <property type="entry name" value="ABC TRANSPORTER I FAMILY MEMBER 10"/>
    <property type="match status" value="1"/>
</dbReference>
<dbReference type="Gene3D" id="3.40.50.300">
    <property type="entry name" value="P-loop containing nucleotide triphosphate hydrolases"/>
    <property type="match status" value="1"/>
</dbReference>
<proteinExistence type="inferred from homology"/>
<accession>A0A1R0FBH0</accession>
<dbReference type="Gene3D" id="2.40.50.100">
    <property type="match status" value="1"/>
</dbReference>
<dbReference type="PROSITE" id="PS00211">
    <property type="entry name" value="ABC_TRANSPORTER_1"/>
    <property type="match status" value="1"/>
</dbReference>
<dbReference type="PROSITE" id="PS50893">
    <property type="entry name" value="ABC_TRANSPORTER_2"/>
    <property type="match status" value="1"/>
</dbReference>
<dbReference type="InterPro" id="IPR003593">
    <property type="entry name" value="AAA+_ATPase"/>
</dbReference>
<dbReference type="PANTHER" id="PTHR43514:SF10">
    <property type="entry name" value="MOLYBDENUM IMPORT ATP-BINDING PROTEIN MODC 2"/>
    <property type="match status" value="1"/>
</dbReference>
<keyword evidence="6" id="KW-0547">Nucleotide-binding</keyword>
<dbReference type="GO" id="GO:0015098">
    <property type="term" value="F:molybdate ion transmembrane transporter activity"/>
    <property type="evidence" value="ECO:0007669"/>
    <property type="project" value="InterPro"/>
</dbReference>
<dbReference type="InterPro" id="IPR017871">
    <property type="entry name" value="ABC_transporter-like_CS"/>
</dbReference>
<evidence type="ECO:0000313" key="14">
    <source>
        <dbReference type="Proteomes" id="UP000187344"/>
    </source>
</evidence>
<dbReference type="GO" id="GO:0005524">
    <property type="term" value="F:ATP binding"/>
    <property type="evidence" value="ECO:0007669"/>
    <property type="project" value="UniProtKB-KW"/>
</dbReference>
<keyword evidence="7 13" id="KW-0067">ATP-binding</keyword>
<organism evidence="13 14">
    <name type="scientific">Bartonella apis</name>
    <dbReference type="NCBI Taxonomy" id="1686310"/>
    <lineage>
        <taxon>Bacteria</taxon>
        <taxon>Pseudomonadati</taxon>
        <taxon>Pseudomonadota</taxon>
        <taxon>Alphaproteobacteria</taxon>
        <taxon>Hyphomicrobiales</taxon>
        <taxon>Bartonellaceae</taxon>
        <taxon>Bartonella</taxon>
    </lineage>
</organism>
<comment type="caution">
    <text evidence="13">The sequence shown here is derived from an EMBL/GenBank/DDBJ whole genome shotgun (WGS) entry which is preliminary data.</text>
</comment>
<keyword evidence="14" id="KW-1185">Reference proteome</keyword>
<evidence type="ECO:0000256" key="9">
    <source>
        <dbReference type="ARBA" id="ARBA00023136"/>
    </source>
</evidence>
<dbReference type="InterPro" id="IPR008995">
    <property type="entry name" value="Mo/tungstate-bd_C_term_dom"/>
</dbReference>
<gene>
    <name evidence="13" type="ORF">PEB0149_017840</name>
</gene>
<evidence type="ECO:0000313" key="13">
    <source>
        <dbReference type="EMBL" id="OLY44315.1"/>
    </source>
</evidence>
<keyword evidence="2" id="KW-0813">Transport</keyword>
<name>A0A1R0FBH0_9HYPH</name>
<dbReference type="OrthoDB" id="9802264at2"/>
<evidence type="ECO:0000259" key="12">
    <source>
        <dbReference type="PROSITE" id="PS51866"/>
    </source>
</evidence>
<keyword evidence="9" id="KW-0472">Membrane</keyword>